<evidence type="ECO:0000256" key="2">
    <source>
        <dbReference type="SAM" id="Phobius"/>
    </source>
</evidence>
<proteinExistence type="predicted"/>
<feature type="transmembrane region" description="Helical" evidence="2">
    <location>
        <begin position="72"/>
        <end position="92"/>
    </location>
</feature>
<dbReference type="RefSeq" id="WP_379508714.1">
    <property type="nucleotide sequence ID" value="NZ_JBHRTQ010000004.1"/>
</dbReference>
<dbReference type="Pfam" id="PF05036">
    <property type="entry name" value="SPOR"/>
    <property type="match status" value="1"/>
</dbReference>
<keyword evidence="2" id="KW-1133">Transmembrane helix</keyword>
<sequence length="247" mass="25126">MDQRDGQGEHHPFDPPADEPRVGALAADGLPPAEVLEGAAPQLALDEDERLPWLESADDDDDDEGTLDTARVLRVLVFGLILLAGIGGALWFMGHRGPAGPEVADGGVIKAPAQPYKQVPADQGGKTYAGTGDSAFAVSEGKTQQARLGGHEAPAPAPSVNIAGEQAAPTGVGVQVGAYTSQAAAEAGWTRLAGSSEALKAVKHRVIQGTADIGTVYRLQAVAPDPAAANALCSTLKSSGIACQVKG</sequence>
<reference evidence="5" key="1">
    <citation type="journal article" date="2019" name="Int. J. Syst. Evol. Microbiol.">
        <title>The Global Catalogue of Microorganisms (GCM) 10K type strain sequencing project: providing services to taxonomists for standard genome sequencing and annotation.</title>
        <authorList>
            <consortium name="The Broad Institute Genomics Platform"/>
            <consortium name="The Broad Institute Genome Sequencing Center for Infectious Disease"/>
            <person name="Wu L."/>
            <person name="Ma J."/>
        </authorList>
    </citation>
    <scope>NUCLEOTIDE SEQUENCE [LARGE SCALE GENOMIC DNA]</scope>
    <source>
        <strain evidence="5">KCTC 42984</strain>
    </source>
</reference>
<name>A0ABV7IT41_9SPHN</name>
<evidence type="ECO:0000256" key="1">
    <source>
        <dbReference type="SAM" id="MobiDB-lite"/>
    </source>
</evidence>
<dbReference type="EMBL" id="JBHRTQ010000004">
    <property type="protein sequence ID" value="MFC3173322.1"/>
    <property type="molecule type" value="Genomic_DNA"/>
</dbReference>
<dbReference type="PROSITE" id="PS51724">
    <property type="entry name" value="SPOR"/>
    <property type="match status" value="1"/>
</dbReference>
<feature type="compositionally biased region" description="Basic and acidic residues" evidence="1">
    <location>
        <begin position="1"/>
        <end position="21"/>
    </location>
</feature>
<evidence type="ECO:0000313" key="4">
    <source>
        <dbReference type="EMBL" id="MFC3173322.1"/>
    </source>
</evidence>
<keyword evidence="2" id="KW-0812">Transmembrane</keyword>
<accession>A0ABV7IT41</accession>
<keyword evidence="5" id="KW-1185">Reference proteome</keyword>
<dbReference type="InterPro" id="IPR007730">
    <property type="entry name" value="SPOR-like_dom"/>
</dbReference>
<dbReference type="Gene3D" id="3.30.70.1070">
    <property type="entry name" value="Sporulation related repeat"/>
    <property type="match status" value="1"/>
</dbReference>
<comment type="caution">
    <text evidence="4">The sequence shown here is derived from an EMBL/GenBank/DDBJ whole genome shotgun (WGS) entry which is preliminary data.</text>
</comment>
<protein>
    <submittedName>
        <fullName evidence="4">SPOR domain-containing protein</fullName>
    </submittedName>
</protein>
<feature type="domain" description="SPOR" evidence="3">
    <location>
        <begin position="166"/>
        <end position="247"/>
    </location>
</feature>
<organism evidence="4 5">
    <name type="scientific">Novosphingobium bradum</name>
    <dbReference type="NCBI Taxonomy" id="1737444"/>
    <lineage>
        <taxon>Bacteria</taxon>
        <taxon>Pseudomonadati</taxon>
        <taxon>Pseudomonadota</taxon>
        <taxon>Alphaproteobacteria</taxon>
        <taxon>Sphingomonadales</taxon>
        <taxon>Sphingomonadaceae</taxon>
        <taxon>Novosphingobium</taxon>
    </lineage>
</organism>
<evidence type="ECO:0000313" key="5">
    <source>
        <dbReference type="Proteomes" id="UP001595604"/>
    </source>
</evidence>
<dbReference type="InterPro" id="IPR036680">
    <property type="entry name" value="SPOR-like_sf"/>
</dbReference>
<dbReference type="Proteomes" id="UP001595604">
    <property type="component" value="Unassembled WGS sequence"/>
</dbReference>
<evidence type="ECO:0000259" key="3">
    <source>
        <dbReference type="PROSITE" id="PS51724"/>
    </source>
</evidence>
<gene>
    <name evidence="4" type="ORF">ACFOD9_03550</name>
</gene>
<feature type="region of interest" description="Disordered" evidence="1">
    <location>
        <begin position="1"/>
        <end position="50"/>
    </location>
</feature>
<keyword evidence="2" id="KW-0472">Membrane</keyword>